<evidence type="ECO:0008006" key="3">
    <source>
        <dbReference type="Google" id="ProtNLM"/>
    </source>
</evidence>
<reference evidence="1 2" key="1">
    <citation type="submission" date="2021-01" db="EMBL/GenBank/DDBJ databases">
        <title>Genomic Encyclopedia of Type Strains, Phase IV (KMG-IV): sequencing the most valuable type-strain genomes for metagenomic binning, comparative biology and taxonomic classification.</title>
        <authorList>
            <person name="Goeker M."/>
        </authorList>
    </citation>
    <scope>NUCLEOTIDE SEQUENCE [LARGE SCALE GENOMIC DNA]</scope>
    <source>
        <strain evidence="1 2">DSM 28236</strain>
    </source>
</reference>
<proteinExistence type="predicted"/>
<sequence>MADWLSVTDVEKVTGIPNASIRRYIRNHGRHLIFKKDQKDYFIASESVKMMEIIYLFYANGMDTEQVEESLEEMTIPKAEGENGPTSKELIEKIYEQSLLNQRQQQALDEKLKKRDEKLTAVLRRKTAMNEKPSFFKRLFNKS</sequence>
<dbReference type="Proteomes" id="UP000808914">
    <property type="component" value="Unassembled WGS sequence"/>
</dbReference>
<evidence type="ECO:0000313" key="1">
    <source>
        <dbReference type="EMBL" id="MBM7645597.1"/>
    </source>
</evidence>
<gene>
    <name evidence="1" type="ORF">JOD45_001815</name>
</gene>
<evidence type="ECO:0000313" key="2">
    <source>
        <dbReference type="Proteomes" id="UP000808914"/>
    </source>
</evidence>
<comment type="caution">
    <text evidence="1">The sequence shown here is derived from an EMBL/GenBank/DDBJ whole genome shotgun (WGS) entry which is preliminary data.</text>
</comment>
<dbReference type="EMBL" id="JAFBER010000010">
    <property type="protein sequence ID" value="MBM7645597.1"/>
    <property type="molecule type" value="Genomic_DNA"/>
</dbReference>
<dbReference type="RefSeq" id="WP_205003532.1">
    <property type="nucleotide sequence ID" value="NZ_JAFBER010000010.1"/>
</dbReference>
<organism evidence="1 2">
    <name type="scientific">Scopulibacillus daqui</name>
    <dbReference type="NCBI Taxonomy" id="1469162"/>
    <lineage>
        <taxon>Bacteria</taxon>
        <taxon>Bacillati</taxon>
        <taxon>Bacillota</taxon>
        <taxon>Bacilli</taxon>
        <taxon>Bacillales</taxon>
        <taxon>Sporolactobacillaceae</taxon>
        <taxon>Scopulibacillus</taxon>
    </lineage>
</organism>
<keyword evidence="2" id="KW-1185">Reference proteome</keyword>
<name>A0ABS2PZX4_9BACL</name>
<accession>A0ABS2PZX4</accession>
<protein>
    <recommendedName>
        <fullName evidence="3">MerR-like DNA binding protein</fullName>
    </recommendedName>
</protein>